<evidence type="ECO:0000313" key="2">
    <source>
        <dbReference type="EMBL" id="KKL81557.1"/>
    </source>
</evidence>
<feature type="region of interest" description="Disordered" evidence="1">
    <location>
        <begin position="1"/>
        <end position="41"/>
    </location>
</feature>
<name>A0A0F9I2I4_9ZZZZ</name>
<sequence>MSRFSRVLAEQKRKRKRIHRGHEALCQQQERFRRKSDADRKHSKRLDLLLEVDTLMHKSVGLRIGRGFGILNGGSV</sequence>
<protein>
    <submittedName>
        <fullName evidence="2">Uncharacterized protein</fullName>
    </submittedName>
</protein>
<organism evidence="2">
    <name type="scientific">marine sediment metagenome</name>
    <dbReference type="NCBI Taxonomy" id="412755"/>
    <lineage>
        <taxon>unclassified sequences</taxon>
        <taxon>metagenomes</taxon>
        <taxon>ecological metagenomes</taxon>
    </lineage>
</organism>
<gene>
    <name evidence="2" type="ORF">LCGC14_1993580</name>
</gene>
<comment type="caution">
    <text evidence="2">The sequence shown here is derived from an EMBL/GenBank/DDBJ whole genome shotgun (WGS) entry which is preliminary data.</text>
</comment>
<dbReference type="EMBL" id="LAZR01022527">
    <property type="protein sequence ID" value="KKL81557.1"/>
    <property type="molecule type" value="Genomic_DNA"/>
</dbReference>
<dbReference type="AlphaFoldDB" id="A0A0F9I2I4"/>
<accession>A0A0F9I2I4</accession>
<proteinExistence type="predicted"/>
<evidence type="ECO:0000256" key="1">
    <source>
        <dbReference type="SAM" id="MobiDB-lite"/>
    </source>
</evidence>
<reference evidence="2" key="1">
    <citation type="journal article" date="2015" name="Nature">
        <title>Complex archaea that bridge the gap between prokaryotes and eukaryotes.</title>
        <authorList>
            <person name="Spang A."/>
            <person name="Saw J.H."/>
            <person name="Jorgensen S.L."/>
            <person name="Zaremba-Niedzwiedzka K."/>
            <person name="Martijn J."/>
            <person name="Lind A.E."/>
            <person name="van Eijk R."/>
            <person name="Schleper C."/>
            <person name="Guy L."/>
            <person name="Ettema T.J."/>
        </authorList>
    </citation>
    <scope>NUCLEOTIDE SEQUENCE</scope>
</reference>